<dbReference type="AlphaFoldDB" id="A0A4Q9L7X2"/>
<reference evidence="1 2" key="1">
    <citation type="submission" date="2017-12" db="EMBL/GenBank/DDBJ databases">
        <authorList>
            <person name="Pombert J.-F."/>
            <person name="Haag K.L."/>
            <person name="Ebert D."/>
        </authorList>
    </citation>
    <scope>NUCLEOTIDE SEQUENCE [LARGE SCALE GENOMIC DNA]</scope>
    <source>
        <strain evidence="1">FI-OER-3-3</strain>
    </source>
</reference>
<name>A0A4Q9L7X2_9MICR</name>
<dbReference type="EMBL" id="PITJ01000414">
    <property type="protein sequence ID" value="TBU02790.1"/>
    <property type="molecule type" value="Genomic_DNA"/>
</dbReference>
<comment type="caution">
    <text evidence="1">The sequence shown here is derived from an EMBL/GenBank/DDBJ whole genome shotgun (WGS) entry which is preliminary data.</text>
</comment>
<organism evidence="1 2">
    <name type="scientific">Hamiltosporidium tvaerminnensis</name>
    <dbReference type="NCBI Taxonomy" id="1176355"/>
    <lineage>
        <taxon>Eukaryota</taxon>
        <taxon>Fungi</taxon>
        <taxon>Fungi incertae sedis</taxon>
        <taxon>Microsporidia</taxon>
        <taxon>Dubosqiidae</taxon>
        <taxon>Hamiltosporidium</taxon>
    </lineage>
</organism>
<evidence type="ECO:0000313" key="2">
    <source>
        <dbReference type="Proteomes" id="UP000292362"/>
    </source>
</evidence>
<evidence type="ECO:0008006" key="3">
    <source>
        <dbReference type="Google" id="ProtNLM"/>
    </source>
</evidence>
<protein>
    <recommendedName>
        <fullName evidence="3">DH domain-containing protein</fullName>
    </recommendedName>
</protein>
<evidence type="ECO:0000313" key="1">
    <source>
        <dbReference type="EMBL" id="TBU02790.1"/>
    </source>
</evidence>
<dbReference type="SUPFAM" id="SSF48065">
    <property type="entry name" value="DBL homology domain (DH-domain)"/>
    <property type="match status" value="1"/>
</dbReference>
<proteinExistence type="predicted"/>
<dbReference type="Proteomes" id="UP000292362">
    <property type="component" value="Unassembled WGS sequence"/>
</dbReference>
<gene>
    <name evidence="1" type="ORF">CWI37_0414p0030</name>
</gene>
<sequence length="566" mass="67932">MFVSEELSSNVITKFKEILGCKKIDDLLLKIDGSKILDKKNKNKANREILHGILCDKSIYKYLNEYHQIINSDPRNFISVLEERHKDINIIEFQKVYLQKRLILDSLEYEKLVIWLDKILNKTLGDKNIFEHKVNEILLNEENFLRYLMSLKIIQQRIIEDPNFVESEFSNINIDNFCILQRKLNKYLQKLIQSNNFSIYIPFMENIEDIKLKYLNYFYYYQNGMNIILEKLDSVKIKNLSSPKELHESFMKPIQHLFGYISFFKCLKKFCYISDQRYYIYLENCFKEIAEMANDKKKKLDEKEFYFKIRKRIENSDELNDSELGEYLLHNYAVFFYRKRRGKYLILYFEKGMVFVEIETDRLIFLETILYFCVQKCKLYDKNDEYNLKVVWKDTNESKELTVIPFISREAAVSVEEIINTTKDSKNKLEIKEEDSEARNYKSIPSAGKVEFKDKKIRTKYKESDSKSTILNFFASKIQFGDLNFIICQELFSDFDDFKKKSLSRIANYLYPEKNITENSINLAHYKNFKFYFKDGNELISIENQDDFFATRVFCKDKLYIVIKHV</sequence>
<dbReference type="InterPro" id="IPR035899">
    <property type="entry name" value="DBL_dom_sf"/>
</dbReference>
<accession>A0A4Q9L7X2</accession>
<dbReference type="VEuPathDB" id="MicrosporidiaDB:CWI37_0414p0030"/>